<reference evidence="3" key="1">
    <citation type="journal article" date="2012" name="MBio">
        <title>Comparative genome analysis of Trichophyton rubrum and related dermatophytes reveals candidate genes involved in infection.</title>
        <authorList>
            <person name="Martinez D.A."/>
            <person name="Oliver B.G."/>
            <person name="Graeser Y."/>
            <person name="Goldberg J.M."/>
            <person name="Li W."/>
            <person name="Martinez-Rossi N.M."/>
            <person name="Monod M."/>
            <person name="Shelest E."/>
            <person name="Barton R.C."/>
            <person name="Birch E."/>
            <person name="Brakhage A.A."/>
            <person name="Chen Z."/>
            <person name="Gurr S.J."/>
            <person name="Heiman D."/>
            <person name="Heitman J."/>
            <person name="Kosti I."/>
            <person name="Rossi A."/>
            <person name="Saif S."/>
            <person name="Samalova M."/>
            <person name="Saunders C.W."/>
            <person name="Shea T."/>
            <person name="Summerbell R.C."/>
            <person name="Xu J."/>
            <person name="Young S."/>
            <person name="Zeng Q."/>
            <person name="Birren B.W."/>
            <person name="Cuomo C.A."/>
            <person name="White T.C."/>
        </authorList>
    </citation>
    <scope>NUCLEOTIDE SEQUENCE [LARGE SCALE GENOMIC DNA]</scope>
    <source>
        <strain evidence="3">ATCC MYA-4604 / CBS 118893</strain>
    </source>
</reference>
<sequence>MKFTAFLIAIAAFSGVTMAYKRCIVDHCAGPGATGEATAFCMLRCAKEVNYTNIPSFMTRWHANKELLIELMRAMNVQYHRFAQVGYSLLRNLWTLL</sequence>
<dbReference type="GeneID" id="10024571"/>
<proteinExistence type="predicted"/>
<dbReference type="Proteomes" id="UP000002669">
    <property type="component" value="Unassembled WGS sequence"/>
</dbReference>
<evidence type="ECO:0008006" key="4">
    <source>
        <dbReference type="Google" id="ProtNLM"/>
    </source>
</evidence>
<feature type="chain" id="PRO_5003191003" description="Extracellular membrane protein CFEM domain-containing protein" evidence="1">
    <location>
        <begin position="20"/>
        <end position="97"/>
    </location>
</feature>
<evidence type="ECO:0000313" key="3">
    <source>
        <dbReference type="Proteomes" id="UP000002669"/>
    </source>
</evidence>
<dbReference type="eggNOG" id="ENOG502RQGD">
    <property type="taxonomic scope" value="Eukaryota"/>
</dbReference>
<accession>E4V643</accession>
<dbReference type="VEuPathDB" id="FungiDB:MGYG_08238"/>
<name>E4V643_ARTGP</name>
<dbReference type="HOGENOM" id="CLU_2346258_0_0_1"/>
<dbReference type="InParanoid" id="E4V643"/>
<keyword evidence="3" id="KW-1185">Reference proteome</keyword>
<dbReference type="EMBL" id="DS989830">
    <property type="protein sequence ID" value="EFR05226.1"/>
    <property type="molecule type" value="Genomic_DNA"/>
</dbReference>
<evidence type="ECO:0000256" key="1">
    <source>
        <dbReference type="SAM" id="SignalP"/>
    </source>
</evidence>
<keyword evidence="1" id="KW-0732">Signal</keyword>
<protein>
    <recommendedName>
        <fullName evidence="4">Extracellular membrane protein CFEM domain-containing protein</fullName>
    </recommendedName>
</protein>
<gene>
    <name evidence="2" type="ORF">MGYG_08238</name>
</gene>
<dbReference type="RefSeq" id="XP_003169333.1">
    <property type="nucleotide sequence ID" value="XM_003169285.1"/>
</dbReference>
<dbReference type="AlphaFoldDB" id="E4V643"/>
<organism evidence="3">
    <name type="scientific">Arthroderma gypseum (strain ATCC MYA-4604 / CBS 118893)</name>
    <name type="common">Microsporum gypseum</name>
    <dbReference type="NCBI Taxonomy" id="535722"/>
    <lineage>
        <taxon>Eukaryota</taxon>
        <taxon>Fungi</taxon>
        <taxon>Dikarya</taxon>
        <taxon>Ascomycota</taxon>
        <taxon>Pezizomycotina</taxon>
        <taxon>Eurotiomycetes</taxon>
        <taxon>Eurotiomycetidae</taxon>
        <taxon>Onygenales</taxon>
        <taxon>Arthrodermataceae</taxon>
        <taxon>Nannizzia</taxon>
    </lineage>
</organism>
<feature type="signal peptide" evidence="1">
    <location>
        <begin position="1"/>
        <end position="19"/>
    </location>
</feature>
<evidence type="ECO:0000313" key="2">
    <source>
        <dbReference type="EMBL" id="EFR05226.1"/>
    </source>
</evidence>